<name>A0A0D3KY00_EMIH1</name>
<reference evidence="4" key="1">
    <citation type="journal article" date="2013" name="Nature">
        <title>Pan genome of the phytoplankton Emiliania underpins its global distribution.</title>
        <authorList>
            <person name="Read B.A."/>
            <person name="Kegel J."/>
            <person name="Klute M.J."/>
            <person name="Kuo A."/>
            <person name="Lefebvre S.C."/>
            <person name="Maumus F."/>
            <person name="Mayer C."/>
            <person name="Miller J."/>
            <person name="Monier A."/>
            <person name="Salamov A."/>
            <person name="Young J."/>
            <person name="Aguilar M."/>
            <person name="Claverie J.M."/>
            <person name="Frickenhaus S."/>
            <person name="Gonzalez K."/>
            <person name="Herman E.K."/>
            <person name="Lin Y.C."/>
            <person name="Napier J."/>
            <person name="Ogata H."/>
            <person name="Sarno A.F."/>
            <person name="Shmutz J."/>
            <person name="Schroeder D."/>
            <person name="de Vargas C."/>
            <person name="Verret F."/>
            <person name="von Dassow P."/>
            <person name="Valentin K."/>
            <person name="Van de Peer Y."/>
            <person name="Wheeler G."/>
            <person name="Dacks J.B."/>
            <person name="Delwiche C.F."/>
            <person name="Dyhrman S.T."/>
            <person name="Glockner G."/>
            <person name="John U."/>
            <person name="Richards T."/>
            <person name="Worden A.Z."/>
            <person name="Zhang X."/>
            <person name="Grigoriev I.V."/>
            <person name="Allen A.E."/>
            <person name="Bidle K."/>
            <person name="Borodovsky M."/>
            <person name="Bowler C."/>
            <person name="Brownlee C."/>
            <person name="Cock J.M."/>
            <person name="Elias M."/>
            <person name="Gladyshev V.N."/>
            <person name="Groth M."/>
            <person name="Guda C."/>
            <person name="Hadaegh A."/>
            <person name="Iglesias-Rodriguez M.D."/>
            <person name="Jenkins J."/>
            <person name="Jones B.M."/>
            <person name="Lawson T."/>
            <person name="Leese F."/>
            <person name="Lindquist E."/>
            <person name="Lobanov A."/>
            <person name="Lomsadze A."/>
            <person name="Malik S.B."/>
            <person name="Marsh M.E."/>
            <person name="Mackinder L."/>
            <person name="Mock T."/>
            <person name="Mueller-Roeber B."/>
            <person name="Pagarete A."/>
            <person name="Parker M."/>
            <person name="Probert I."/>
            <person name="Quesneville H."/>
            <person name="Raines C."/>
            <person name="Rensing S.A."/>
            <person name="Riano-Pachon D.M."/>
            <person name="Richier S."/>
            <person name="Rokitta S."/>
            <person name="Shiraiwa Y."/>
            <person name="Soanes D.M."/>
            <person name="van der Giezen M."/>
            <person name="Wahlund T.M."/>
            <person name="Williams B."/>
            <person name="Wilson W."/>
            <person name="Wolfe G."/>
            <person name="Wurch L.L."/>
        </authorList>
    </citation>
    <scope>NUCLEOTIDE SEQUENCE</scope>
</reference>
<feature type="signal peptide" evidence="1">
    <location>
        <begin position="1"/>
        <end position="23"/>
    </location>
</feature>
<proteinExistence type="predicted"/>
<dbReference type="AlphaFoldDB" id="A0A0D3KY00"/>
<dbReference type="SUPFAM" id="SSF159501">
    <property type="entry name" value="EreA/ChaN-like"/>
    <property type="match status" value="1"/>
</dbReference>
<dbReference type="GeneID" id="17285906"/>
<dbReference type="Gene3D" id="1.25.40.10">
    <property type="entry name" value="Tetratricopeptide repeat domain"/>
    <property type="match status" value="1"/>
</dbReference>
<evidence type="ECO:0000313" key="4">
    <source>
        <dbReference type="Proteomes" id="UP000013827"/>
    </source>
</evidence>
<accession>A0A0D3KY00</accession>
<dbReference type="Pfam" id="PF04187">
    <property type="entry name" value="Cofac_haem_bdg"/>
    <property type="match status" value="1"/>
</dbReference>
<keyword evidence="1" id="KW-0732">Signal</keyword>
<dbReference type="InterPro" id="IPR006597">
    <property type="entry name" value="Sel1-like"/>
</dbReference>
<dbReference type="KEGG" id="ehx:EMIHUDRAFT_460337"/>
<dbReference type="SMART" id="SM00671">
    <property type="entry name" value="SEL1"/>
    <property type="match status" value="2"/>
</dbReference>
<dbReference type="HOGENOM" id="CLU_656267_0_0_1"/>
<dbReference type="Proteomes" id="UP000013827">
    <property type="component" value="Unassembled WGS sequence"/>
</dbReference>
<dbReference type="RefSeq" id="XP_005793064.1">
    <property type="nucleotide sequence ID" value="XM_005793007.1"/>
</dbReference>
<reference evidence="3" key="2">
    <citation type="submission" date="2024-10" db="UniProtKB">
        <authorList>
            <consortium name="EnsemblProtists"/>
        </authorList>
    </citation>
    <scope>IDENTIFICATION</scope>
</reference>
<dbReference type="InterPro" id="IPR007314">
    <property type="entry name" value="Cofac_haem-bd_dom"/>
</dbReference>
<dbReference type="PaxDb" id="2903-EOD40635"/>
<organism evidence="3 4">
    <name type="scientific">Emiliania huxleyi (strain CCMP1516)</name>
    <dbReference type="NCBI Taxonomy" id="280463"/>
    <lineage>
        <taxon>Eukaryota</taxon>
        <taxon>Haptista</taxon>
        <taxon>Haptophyta</taxon>
        <taxon>Prymnesiophyceae</taxon>
        <taxon>Isochrysidales</taxon>
        <taxon>Noelaerhabdaceae</taxon>
        <taxon>Emiliania</taxon>
    </lineage>
</organism>
<dbReference type="STRING" id="2903.R1FNI9"/>
<evidence type="ECO:0000313" key="3">
    <source>
        <dbReference type="EnsemblProtists" id="EOD40635"/>
    </source>
</evidence>
<feature type="chain" id="PRO_5044291965" description="Haem-binding uptake Tiki superfamily ChaN domain-containing protein" evidence="1">
    <location>
        <begin position="24"/>
        <end position="419"/>
    </location>
</feature>
<evidence type="ECO:0000256" key="1">
    <source>
        <dbReference type="SAM" id="SignalP"/>
    </source>
</evidence>
<evidence type="ECO:0000259" key="2">
    <source>
        <dbReference type="Pfam" id="PF04187"/>
    </source>
</evidence>
<dbReference type="InterPro" id="IPR011990">
    <property type="entry name" value="TPR-like_helical_dom_sf"/>
</dbReference>
<sequence length="419" mass="44973">MSFRRLSRLAAPVSAGAVLLARAAAPPPELAECSYDVRRQGVSSGMHIELQKLRPREEQLRRKWEEDEAGFHKLPPRAWPPRGAGVVAAATVRDELTSPSDWTTNMRGSGSLRQDAAVAVATDLEEESTAEGVSLLQEVAAAGHAQALYEVGVLHYLGSVPQLLAEDYGRAYACFEAAAAQQHMSANFMQAELLIEGMGVESDVAAAVPLLVAAAERGHRMARQYLRDFWDADAAQSGVAPGGSSMERARVFAQQLPQVPLGGSEHFSVFRGDGAQSSLAELLAEAASSDVVLLGECHDDPVAHHLEAFLLISLAAVRPEVVLSLEMRQGECPYLGVSGRDGLLAPARPEALVVHVCGYFHCEKHVGIAEMLSAYAPQPPSTLVAECHAFRPQHKGAADFVILTDASLPRSYDHSPHEE</sequence>
<keyword evidence="4" id="KW-1185">Reference proteome</keyword>
<dbReference type="Gene3D" id="3.40.50.11550">
    <property type="match status" value="1"/>
</dbReference>
<protein>
    <recommendedName>
        <fullName evidence="2">Haem-binding uptake Tiki superfamily ChaN domain-containing protein</fullName>
    </recommendedName>
</protein>
<dbReference type="EnsemblProtists" id="EOD40635">
    <property type="protein sequence ID" value="EOD40635"/>
    <property type="gene ID" value="EMIHUDRAFT_460337"/>
</dbReference>
<dbReference type="SUPFAM" id="SSF81901">
    <property type="entry name" value="HCP-like"/>
    <property type="match status" value="1"/>
</dbReference>
<feature type="domain" description="Haem-binding uptake Tiki superfamily ChaN" evidence="2">
    <location>
        <begin position="282"/>
        <end position="328"/>
    </location>
</feature>